<dbReference type="InterPro" id="IPR033467">
    <property type="entry name" value="Tesmin/TSO1-like_CXC"/>
</dbReference>
<comment type="similarity">
    <text evidence="2">Belongs to the lin-54 family.</text>
</comment>
<dbReference type="PROSITE" id="PS51634">
    <property type="entry name" value="CRC"/>
    <property type="match status" value="1"/>
</dbReference>
<comment type="subcellular location">
    <subcellularLocation>
        <location evidence="1">Nucleus</location>
    </subcellularLocation>
</comment>
<feature type="domain" description="CRC" evidence="5">
    <location>
        <begin position="454"/>
        <end position="567"/>
    </location>
</feature>
<evidence type="ECO:0000256" key="3">
    <source>
        <dbReference type="ARBA" id="ARBA00023242"/>
    </source>
</evidence>
<feature type="compositionally biased region" description="Basic and acidic residues" evidence="4">
    <location>
        <begin position="169"/>
        <end position="179"/>
    </location>
</feature>
<dbReference type="PANTHER" id="PTHR12446:SF34">
    <property type="entry name" value="PROTEIN LIN-54 HOMOLOG"/>
    <property type="match status" value="1"/>
</dbReference>
<feature type="compositionally biased region" description="Pro residues" evidence="4">
    <location>
        <begin position="1"/>
        <end position="12"/>
    </location>
</feature>
<organism evidence="6">
    <name type="scientific">Lotharella globosa</name>
    <dbReference type="NCBI Taxonomy" id="91324"/>
    <lineage>
        <taxon>Eukaryota</taxon>
        <taxon>Sar</taxon>
        <taxon>Rhizaria</taxon>
        <taxon>Cercozoa</taxon>
        <taxon>Chlorarachniophyceae</taxon>
        <taxon>Lotharella</taxon>
    </lineage>
</organism>
<dbReference type="Pfam" id="PF03638">
    <property type="entry name" value="TCR"/>
    <property type="match status" value="2"/>
</dbReference>
<dbReference type="InterPro" id="IPR005172">
    <property type="entry name" value="CRC"/>
</dbReference>
<dbReference type="AlphaFoldDB" id="A0A7S4DFY7"/>
<evidence type="ECO:0000313" key="6">
    <source>
        <dbReference type="EMBL" id="CAE0647252.1"/>
    </source>
</evidence>
<dbReference type="SMART" id="SM01114">
    <property type="entry name" value="CXC"/>
    <property type="match status" value="2"/>
</dbReference>
<feature type="compositionally biased region" description="Basic residues" evidence="4">
    <location>
        <begin position="428"/>
        <end position="440"/>
    </location>
</feature>
<feature type="region of interest" description="Disordered" evidence="4">
    <location>
        <begin position="1"/>
        <end position="236"/>
    </location>
</feature>
<feature type="region of interest" description="Disordered" evidence="4">
    <location>
        <begin position="404"/>
        <end position="449"/>
    </location>
</feature>
<feature type="compositionally biased region" description="Polar residues" evidence="4">
    <location>
        <begin position="193"/>
        <end position="202"/>
    </location>
</feature>
<feature type="compositionally biased region" description="Polar residues" evidence="4">
    <location>
        <begin position="209"/>
        <end position="224"/>
    </location>
</feature>
<evidence type="ECO:0000256" key="1">
    <source>
        <dbReference type="ARBA" id="ARBA00004123"/>
    </source>
</evidence>
<dbReference type="GO" id="GO:0005634">
    <property type="term" value="C:nucleus"/>
    <property type="evidence" value="ECO:0007669"/>
    <property type="project" value="UniProtKB-SubCell"/>
</dbReference>
<reference evidence="6" key="1">
    <citation type="submission" date="2021-01" db="EMBL/GenBank/DDBJ databases">
        <authorList>
            <person name="Corre E."/>
            <person name="Pelletier E."/>
            <person name="Niang G."/>
            <person name="Scheremetjew M."/>
            <person name="Finn R."/>
            <person name="Kale V."/>
            <person name="Holt S."/>
            <person name="Cochrane G."/>
            <person name="Meng A."/>
            <person name="Brown T."/>
            <person name="Cohen L."/>
        </authorList>
    </citation>
    <scope>NUCLEOTIDE SEQUENCE</scope>
    <source>
        <strain evidence="6">CCCM811</strain>
    </source>
</reference>
<evidence type="ECO:0000259" key="5">
    <source>
        <dbReference type="PROSITE" id="PS51634"/>
    </source>
</evidence>
<dbReference type="PANTHER" id="PTHR12446">
    <property type="entry name" value="TESMIN/TSO1-RELATED"/>
    <property type="match status" value="1"/>
</dbReference>
<proteinExistence type="inferred from homology"/>
<feature type="region of interest" description="Disordered" evidence="4">
    <location>
        <begin position="627"/>
        <end position="664"/>
    </location>
</feature>
<dbReference type="GO" id="GO:0006355">
    <property type="term" value="P:regulation of DNA-templated transcription"/>
    <property type="evidence" value="ECO:0007669"/>
    <property type="project" value="TreeGrafter"/>
</dbReference>
<dbReference type="InterPro" id="IPR028307">
    <property type="entry name" value="Lin-54_fam"/>
</dbReference>
<name>A0A7S4DFY7_9EUKA</name>
<sequence length="784" mass="83806">MLPSVPKPPPAPRAMNSPRMNTPVRAVPARQPAGSRSPFWQELSPINNDIRKMPQTPPSSRNENVNYSAPSPSPMRVSSFVTSQPLPSPGAALNLLPRSSASSSSAKDATGAKPGQNLGFGSTEEAQAADPHEYPNGFRPSALLLGCRTPTVSGAHLDRQPRSSINASRGRESRRDRILNFDQNANVPGLGSFQRSSTTQQPAEAKMMNTRQPTSNAFASSSSLGADRRTGKLAPGKGPVASLAAALNPADSLNGLAQIKNVKAAPELGRPADNNLGASLEVPAYNKGLKVPKESANHLRATSRASQMNQRQKAAIQRARVSGSQADILHVARTMIDRMQANYKSANPNKRLSTLLRENANNLQQHITALLKPKRGLVGASAVGNVVEQLVARTIKEAQAQAQREEVHTFSMPVPTLTVENPPPASRPKARKTGRGRGRGTKSQPKSRARDDQKLRACNCKKTRCLKLYCECFARQAYCSGCNCKNCQNVPEFEFERSKQVLVTLERDANAFFRGQKDGMVDSRTSKHLKGCNCKRSECLKKYCECFQAGVSCSGMCKCIHCKNNKASGSSRASTTHLVNGALKRVQGRKSRGTNPILRNGKRALVHKQHGHPSVNTRSQMAHQSLMTATGSSRGRNQPPLKRPRKSATTRDAHAAMTPTPPPLMNVDMSMGINAPAHGIHGAGVLGAFSTAAAFSGGGSTATSLIETERAMLQALDTPVNSIPSRAPVGLIPPGAPTLTSPQRETNLMVDAGTGGQKSSQAATSIPGKDVQVVFPLKITKNAT</sequence>
<evidence type="ECO:0000256" key="4">
    <source>
        <dbReference type="SAM" id="MobiDB-lite"/>
    </source>
</evidence>
<feature type="compositionally biased region" description="Polar residues" evidence="4">
    <location>
        <begin position="58"/>
        <end position="70"/>
    </location>
</feature>
<feature type="compositionally biased region" description="Polar residues" evidence="4">
    <location>
        <begin position="627"/>
        <end position="636"/>
    </location>
</feature>
<accession>A0A7S4DFY7</accession>
<keyword evidence="3" id="KW-0539">Nucleus</keyword>
<protein>
    <recommendedName>
        <fullName evidence="5">CRC domain-containing protein</fullName>
    </recommendedName>
</protein>
<dbReference type="EMBL" id="HBIV01003403">
    <property type="protein sequence ID" value="CAE0647252.1"/>
    <property type="molecule type" value="Transcribed_RNA"/>
</dbReference>
<evidence type="ECO:0000256" key="2">
    <source>
        <dbReference type="ARBA" id="ARBA00007267"/>
    </source>
</evidence>
<gene>
    <name evidence="6" type="ORF">LGLO00237_LOCUS2326</name>
</gene>